<dbReference type="Proteomes" id="UP000786811">
    <property type="component" value="Unassembled WGS sequence"/>
</dbReference>
<feature type="domain" description="BTB" evidence="1">
    <location>
        <begin position="3"/>
        <end position="64"/>
    </location>
</feature>
<dbReference type="OrthoDB" id="10249567at2759"/>
<dbReference type="AlphaFoldDB" id="A0A8J2HKH5"/>
<organism evidence="2 3">
    <name type="scientific">Cotesia congregata</name>
    <name type="common">Parasitoid wasp</name>
    <name type="synonym">Apanteles congregatus</name>
    <dbReference type="NCBI Taxonomy" id="51543"/>
    <lineage>
        <taxon>Eukaryota</taxon>
        <taxon>Metazoa</taxon>
        <taxon>Ecdysozoa</taxon>
        <taxon>Arthropoda</taxon>
        <taxon>Hexapoda</taxon>
        <taxon>Insecta</taxon>
        <taxon>Pterygota</taxon>
        <taxon>Neoptera</taxon>
        <taxon>Endopterygota</taxon>
        <taxon>Hymenoptera</taxon>
        <taxon>Apocrita</taxon>
        <taxon>Ichneumonoidea</taxon>
        <taxon>Braconidae</taxon>
        <taxon>Microgastrinae</taxon>
        <taxon>Cotesia</taxon>
    </lineage>
</organism>
<proteinExistence type="predicted"/>
<keyword evidence="3" id="KW-1185">Reference proteome</keyword>
<evidence type="ECO:0000313" key="2">
    <source>
        <dbReference type="EMBL" id="CAG5101217.1"/>
    </source>
</evidence>
<sequence length="90" mass="10317">MIEKKSNEVTITDIDPEIFEKILRYIYTDQVSDLEVVAARLLEAADKYQLLSLKKLCEEALMRSSNRGNIIEIVALAQNLKDYAIKCIHC</sequence>
<evidence type="ECO:0000313" key="3">
    <source>
        <dbReference type="Proteomes" id="UP000786811"/>
    </source>
</evidence>
<gene>
    <name evidence="2" type="ORF">HICCMSTLAB_LOCUS10290</name>
</gene>
<dbReference type="InterPro" id="IPR011333">
    <property type="entry name" value="SKP1/BTB/POZ_sf"/>
</dbReference>
<comment type="caution">
    <text evidence="2">The sequence shown here is derived from an EMBL/GenBank/DDBJ whole genome shotgun (WGS) entry which is preliminary data.</text>
</comment>
<evidence type="ECO:0000259" key="1">
    <source>
        <dbReference type="Pfam" id="PF00651"/>
    </source>
</evidence>
<dbReference type="Pfam" id="PF00651">
    <property type="entry name" value="BTB"/>
    <property type="match status" value="1"/>
</dbReference>
<name>A0A8J2HKH5_COTCN</name>
<dbReference type="EMBL" id="CAJNRD030001122">
    <property type="protein sequence ID" value="CAG5101217.1"/>
    <property type="molecule type" value="Genomic_DNA"/>
</dbReference>
<dbReference type="Gene3D" id="3.30.710.10">
    <property type="entry name" value="Potassium Channel Kv1.1, Chain A"/>
    <property type="match status" value="1"/>
</dbReference>
<dbReference type="InterPro" id="IPR000210">
    <property type="entry name" value="BTB/POZ_dom"/>
</dbReference>
<dbReference type="SUPFAM" id="SSF54695">
    <property type="entry name" value="POZ domain"/>
    <property type="match status" value="1"/>
</dbReference>
<protein>
    <submittedName>
        <fullName evidence="2">Similar to SPOPL: Speckle-type POZ protein-like (Homo sapiens)</fullName>
    </submittedName>
</protein>
<dbReference type="PANTHER" id="PTHR24413">
    <property type="entry name" value="SPECKLE-TYPE POZ PROTEIN"/>
    <property type="match status" value="1"/>
</dbReference>
<reference evidence="2" key="1">
    <citation type="submission" date="2021-04" db="EMBL/GenBank/DDBJ databases">
        <authorList>
            <person name="Chebbi M.A.C M."/>
        </authorList>
    </citation>
    <scope>NUCLEOTIDE SEQUENCE</scope>
</reference>
<accession>A0A8J2HKH5</accession>